<feature type="domain" description="PDZ" evidence="4">
    <location>
        <begin position="448"/>
        <end position="532"/>
    </location>
</feature>
<proteinExistence type="predicted"/>
<keyword evidence="3" id="KW-0812">Transmembrane</keyword>
<gene>
    <name evidence="5" type="ORF">TrST_g9829</name>
</gene>
<feature type="compositionally biased region" description="Basic residues" evidence="2">
    <location>
        <begin position="145"/>
        <end position="158"/>
    </location>
</feature>
<accession>A0A9W7BJK5</accession>
<sequence length="545" mass="59442">MDSERRLMSSAVGASLIAVVSVLAIAITFLAFQIRSYLLHQRDITEKMSTHFTANSAKSKSQSPTTSSDPEDLELGISHGDIVVNFDSHYSGVGVSPTNSPVISLHKRSNVEPSKSNICTIDNLINKPQQQPPLIVKKGADQKGARQRINKRLKRRRSDRSFASQQSSVIGDSSVVPSVTPTQPDTVMSGDEAEDEPEEDPERWLSNQIDDIVMSRSKSHGNNLDNLGEEEGALTSDIKSLISKASSGKRSFADNVDDYLSEAESVSSNKSMGLRSDTGEVVKLQKSYYEKVIQNIKEQRDAEIKEREDEEKKIMMAELKALKEKKAGMHLPRVTSDDERTFESNLSKADAIVDAVDPLKYSESSMSTLDAALRVLTDSDRFDDADFERMTSELRRKELDSPVEKTVSGEEDFVASSPKNSVFATVQDDSSVPTVNTTTSANQSSIGAVQKVKVPLGSLGIVIGRPSSKSLLPQAVYIFSISPTSPLSGKVEPGDVIEMVGEESCEGLGGRGVTKMLQERGANTEIGIRRFLHGSFALSSLRSEC</sequence>
<dbReference type="SUPFAM" id="SSF50156">
    <property type="entry name" value="PDZ domain-like"/>
    <property type="match status" value="1"/>
</dbReference>
<dbReference type="OrthoDB" id="10476409at2759"/>
<dbReference type="AlphaFoldDB" id="A0A9W7BJK5"/>
<feature type="compositionally biased region" description="Acidic residues" evidence="2">
    <location>
        <begin position="191"/>
        <end position="201"/>
    </location>
</feature>
<feature type="compositionally biased region" description="Polar residues" evidence="2">
    <location>
        <begin position="161"/>
        <end position="186"/>
    </location>
</feature>
<dbReference type="EMBL" id="BRXY01000361">
    <property type="protein sequence ID" value="GMH89686.1"/>
    <property type="molecule type" value="Genomic_DNA"/>
</dbReference>
<organism evidence="5 6">
    <name type="scientific">Triparma strigata</name>
    <dbReference type="NCBI Taxonomy" id="1606541"/>
    <lineage>
        <taxon>Eukaryota</taxon>
        <taxon>Sar</taxon>
        <taxon>Stramenopiles</taxon>
        <taxon>Ochrophyta</taxon>
        <taxon>Bolidophyceae</taxon>
        <taxon>Parmales</taxon>
        <taxon>Triparmaceae</taxon>
        <taxon>Triparma</taxon>
    </lineage>
</organism>
<feature type="region of interest" description="Disordered" evidence="2">
    <location>
        <begin position="129"/>
        <end position="203"/>
    </location>
</feature>
<feature type="coiled-coil region" evidence="1">
    <location>
        <begin position="293"/>
        <end position="325"/>
    </location>
</feature>
<evidence type="ECO:0000256" key="2">
    <source>
        <dbReference type="SAM" id="MobiDB-lite"/>
    </source>
</evidence>
<name>A0A9W7BJK5_9STRA</name>
<dbReference type="InterPro" id="IPR036034">
    <property type="entry name" value="PDZ_sf"/>
</dbReference>
<dbReference type="Proteomes" id="UP001165085">
    <property type="component" value="Unassembled WGS sequence"/>
</dbReference>
<evidence type="ECO:0000256" key="1">
    <source>
        <dbReference type="SAM" id="Coils"/>
    </source>
</evidence>
<evidence type="ECO:0000313" key="5">
    <source>
        <dbReference type="EMBL" id="GMH89686.1"/>
    </source>
</evidence>
<feature type="compositionally biased region" description="Polar residues" evidence="2">
    <location>
        <begin position="52"/>
        <end position="68"/>
    </location>
</feature>
<feature type="region of interest" description="Disordered" evidence="2">
    <location>
        <begin position="52"/>
        <end position="74"/>
    </location>
</feature>
<reference evidence="6" key="1">
    <citation type="journal article" date="2023" name="Commun. Biol.">
        <title>Genome analysis of Parmales, the sister group of diatoms, reveals the evolutionary specialization of diatoms from phago-mixotrophs to photoautotrophs.</title>
        <authorList>
            <person name="Ban H."/>
            <person name="Sato S."/>
            <person name="Yoshikawa S."/>
            <person name="Yamada K."/>
            <person name="Nakamura Y."/>
            <person name="Ichinomiya M."/>
            <person name="Sato N."/>
            <person name="Blanc-Mathieu R."/>
            <person name="Endo H."/>
            <person name="Kuwata A."/>
            <person name="Ogata H."/>
        </authorList>
    </citation>
    <scope>NUCLEOTIDE SEQUENCE [LARGE SCALE GENOMIC DNA]</scope>
    <source>
        <strain evidence="6">NIES 3701</strain>
    </source>
</reference>
<keyword evidence="6" id="KW-1185">Reference proteome</keyword>
<dbReference type="PROSITE" id="PS50106">
    <property type="entry name" value="PDZ"/>
    <property type="match status" value="1"/>
</dbReference>
<keyword evidence="3" id="KW-0472">Membrane</keyword>
<comment type="caution">
    <text evidence="5">The sequence shown here is derived from an EMBL/GenBank/DDBJ whole genome shotgun (WGS) entry which is preliminary data.</text>
</comment>
<evidence type="ECO:0000259" key="4">
    <source>
        <dbReference type="PROSITE" id="PS50106"/>
    </source>
</evidence>
<feature type="transmembrane region" description="Helical" evidence="3">
    <location>
        <begin position="12"/>
        <end position="32"/>
    </location>
</feature>
<protein>
    <recommendedName>
        <fullName evidence="4">PDZ domain-containing protein</fullName>
    </recommendedName>
</protein>
<evidence type="ECO:0000256" key="3">
    <source>
        <dbReference type="SAM" id="Phobius"/>
    </source>
</evidence>
<evidence type="ECO:0000313" key="6">
    <source>
        <dbReference type="Proteomes" id="UP001165085"/>
    </source>
</evidence>
<keyword evidence="1" id="KW-0175">Coiled coil</keyword>
<dbReference type="InterPro" id="IPR001478">
    <property type="entry name" value="PDZ"/>
</dbReference>
<keyword evidence="3" id="KW-1133">Transmembrane helix</keyword>